<comment type="caution">
    <text evidence="1">The sequence shown here is derived from an EMBL/GenBank/DDBJ whole genome shotgun (WGS) entry which is preliminary data.</text>
</comment>
<proteinExistence type="predicted"/>
<name>A0AAV4CWD9_9GAST</name>
<accession>A0AAV4CWD9</accession>
<evidence type="ECO:0000313" key="1">
    <source>
        <dbReference type="EMBL" id="GFO36209.1"/>
    </source>
</evidence>
<evidence type="ECO:0000313" key="2">
    <source>
        <dbReference type="Proteomes" id="UP000735302"/>
    </source>
</evidence>
<organism evidence="1 2">
    <name type="scientific">Plakobranchus ocellatus</name>
    <dbReference type="NCBI Taxonomy" id="259542"/>
    <lineage>
        <taxon>Eukaryota</taxon>
        <taxon>Metazoa</taxon>
        <taxon>Spiralia</taxon>
        <taxon>Lophotrochozoa</taxon>
        <taxon>Mollusca</taxon>
        <taxon>Gastropoda</taxon>
        <taxon>Heterobranchia</taxon>
        <taxon>Euthyneura</taxon>
        <taxon>Panpulmonata</taxon>
        <taxon>Sacoglossa</taxon>
        <taxon>Placobranchoidea</taxon>
        <taxon>Plakobranchidae</taxon>
        <taxon>Plakobranchus</taxon>
    </lineage>
</organism>
<dbReference type="Proteomes" id="UP000735302">
    <property type="component" value="Unassembled WGS sequence"/>
</dbReference>
<reference evidence="1 2" key="1">
    <citation type="journal article" date="2021" name="Elife">
        <title>Chloroplast acquisition without the gene transfer in kleptoplastic sea slugs, Plakobranchus ocellatus.</title>
        <authorList>
            <person name="Maeda T."/>
            <person name="Takahashi S."/>
            <person name="Yoshida T."/>
            <person name="Shimamura S."/>
            <person name="Takaki Y."/>
            <person name="Nagai Y."/>
            <person name="Toyoda A."/>
            <person name="Suzuki Y."/>
            <person name="Arimoto A."/>
            <person name="Ishii H."/>
            <person name="Satoh N."/>
            <person name="Nishiyama T."/>
            <person name="Hasebe M."/>
            <person name="Maruyama T."/>
            <person name="Minagawa J."/>
            <person name="Obokata J."/>
            <person name="Shigenobu S."/>
        </authorList>
    </citation>
    <scope>NUCLEOTIDE SEQUENCE [LARGE SCALE GENOMIC DNA]</scope>
</reference>
<sequence>MFQWSGHLPQREPGQTGCSGDIGSLRNQWQCMCPLGQEDLYQIRISCHEVKRKYHYGQCHRFDQSALSILVSKLSQEKIEHIMLRDITEYVYIDVMRGDTTNPYSKPADA</sequence>
<gene>
    <name evidence="1" type="ORF">PoB_006271400</name>
</gene>
<dbReference type="EMBL" id="BLXT01007044">
    <property type="protein sequence ID" value="GFO36209.1"/>
    <property type="molecule type" value="Genomic_DNA"/>
</dbReference>
<keyword evidence="2" id="KW-1185">Reference proteome</keyword>
<protein>
    <submittedName>
        <fullName evidence="1">Uncharacterized protein</fullName>
    </submittedName>
</protein>
<dbReference type="AlphaFoldDB" id="A0AAV4CWD9"/>